<keyword evidence="4" id="KW-0479">Metal-binding</keyword>
<dbReference type="PROSITE" id="PS51384">
    <property type="entry name" value="FAD_FR"/>
    <property type="match status" value="1"/>
</dbReference>
<proteinExistence type="inferred from homology"/>
<dbReference type="AlphaFoldDB" id="A0A3N0VDI1"/>
<dbReference type="PRINTS" id="PR00371">
    <property type="entry name" value="FPNCR"/>
</dbReference>
<dbReference type="InterPro" id="IPR001709">
    <property type="entry name" value="Flavoprot_Pyr_Nucl_cyt_Rdtase"/>
</dbReference>
<dbReference type="CDD" id="cd00207">
    <property type="entry name" value="fer2"/>
    <property type="match status" value="1"/>
</dbReference>
<evidence type="ECO:0000313" key="12">
    <source>
        <dbReference type="EMBL" id="ROH90833.1"/>
    </source>
</evidence>
<comment type="cofactor">
    <cofactor evidence="1">
        <name>FAD</name>
        <dbReference type="ChEBI" id="CHEBI:57692"/>
    </cofactor>
</comment>
<dbReference type="Pfam" id="PF00111">
    <property type="entry name" value="Fer2"/>
    <property type="match status" value="1"/>
</dbReference>
<comment type="caution">
    <text evidence="12">The sequence shown here is derived from an EMBL/GenBank/DDBJ whole genome shotgun (WGS) entry which is preliminary data.</text>
</comment>
<dbReference type="CDD" id="cd06216">
    <property type="entry name" value="FNR_iron_sulfur_binding_2"/>
    <property type="match status" value="1"/>
</dbReference>
<dbReference type="PANTHER" id="PTHR47354:SF6">
    <property type="entry name" value="NADH OXIDOREDUCTASE HCR"/>
    <property type="match status" value="1"/>
</dbReference>
<sequence>MNASQPHHQPRPRQESGFVRLAALLTTPLVPDDYIELVNPLWTRKTLRARVEAVIPETADSASLVLKPGLRWQGHRAGQFLRVGVDIDGVRHWRCYSISSAPERADGRISITVKAVEGGRVSNYLVRELRAGAVLELAAAEGEFVQPQGHDDKLLMITAGSGLTPVMSQLRSAAARGAMPECTLVHYAPTAEDCLFRDELLSLAAEHPQLQLHLVYTRSGQKGGHFQAAQLATLCPDWRSRRVYACGPAALLTSVEAFWAEAGLSQQLVVERFRPALAAANAGATGGALNFAASARQADSDGQTSILETAEQAGLAPAHGCRMGICHGCTARLICGQVRDLRSGQVFGETDDLIQICVCAPAGDVQIDL</sequence>
<dbReference type="InParanoid" id="A0A3N0VDI1"/>
<reference evidence="12 13" key="1">
    <citation type="submission" date="2018-10" db="EMBL/GenBank/DDBJ databases">
        <authorList>
            <person name="Chen W.-M."/>
        </authorList>
    </citation>
    <scope>NUCLEOTIDE SEQUENCE [LARGE SCALE GENOMIC DNA]</scope>
    <source>
        <strain evidence="12 13">THS-13</strain>
    </source>
</reference>
<evidence type="ECO:0000256" key="6">
    <source>
        <dbReference type="ARBA" id="ARBA00023002"/>
    </source>
</evidence>
<evidence type="ECO:0000256" key="8">
    <source>
        <dbReference type="ARBA" id="ARBA00023014"/>
    </source>
</evidence>
<dbReference type="Pfam" id="PF00970">
    <property type="entry name" value="FAD_binding_6"/>
    <property type="match status" value="1"/>
</dbReference>
<dbReference type="InterPro" id="IPR050415">
    <property type="entry name" value="MRET"/>
</dbReference>
<comment type="similarity">
    <text evidence="10">In the N-terminal section; belongs to the FAD-binding oxidoreductase type 6 family.</text>
</comment>
<dbReference type="RefSeq" id="WP_123211288.1">
    <property type="nucleotide sequence ID" value="NZ_RJVO01000003.1"/>
</dbReference>
<dbReference type="InterPro" id="IPR012675">
    <property type="entry name" value="Beta-grasp_dom_sf"/>
</dbReference>
<dbReference type="InterPro" id="IPR017938">
    <property type="entry name" value="Riboflavin_synthase-like_b-brl"/>
</dbReference>
<dbReference type="SUPFAM" id="SSF52343">
    <property type="entry name" value="Ferredoxin reductase-like, C-terminal NADP-linked domain"/>
    <property type="match status" value="1"/>
</dbReference>
<keyword evidence="7" id="KW-0408">Iron</keyword>
<dbReference type="GO" id="GO:0046872">
    <property type="term" value="F:metal ion binding"/>
    <property type="evidence" value="ECO:0007669"/>
    <property type="project" value="UniProtKB-KW"/>
</dbReference>
<keyword evidence="2" id="KW-0285">Flavoprotein</keyword>
<dbReference type="GO" id="GO:0016491">
    <property type="term" value="F:oxidoreductase activity"/>
    <property type="evidence" value="ECO:0007669"/>
    <property type="project" value="UniProtKB-KW"/>
</dbReference>
<comment type="cofactor">
    <cofactor evidence="9">
        <name>[2Fe-2S] cluster</name>
        <dbReference type="ChEBI" id="CHEBI:190135"/>
    </cofactor>
</comment>
<dbReference type="PRINTS" id="PR00410">
    <property type="entry name" value="PHEHYDRXLASE"/>
</dbReference>
<evidence type="ECO:0000256" key="3">
    <source>
        <dbReference type="ARBA" id="ARBA00022714"/>
    </source>
</evidence>
<evidence type="ECO:0000256" key="2">
    <source>
        <dbReference type="ARBA" id="ARBA00022630"/>
    </source>
</evidence>
<dbReference type="InterPro" id="IPR008333">
    <property type="entry name" value="Cbr1-like_FAD-bd_dom"/>
</dbReference>
<dbReference type="Gene3D" id="2.40.30.10">
    <property type="entry name" value="Translation factors"/>
    <property type="match status" value="1"/>
</dbReference>
<dbReference type="SUPFAM" id="SSF54292">
    <property type="entry name" value="2Fe-2S ferredoxin-like"/>
    <property type="match status" value="1"/>
</dbReference>
<dbReference type="SUPFAM" id="SSF63380">
    <property type="entry name" value="Riboflavin synthase domain-like"/>
    <property type="match status" value="1"/>
</dbReference>
<dbReference type="Pfam" id="PF00175">
    <property type="entry name" value="NAD_binding_1"/>
    <property type="match status" value="1"/>
</dbReference>
<accession>A0A3N0VDI1</accession>
<keyword evidence="13" id="KW-1185">Reference proteome</keyword>
<dbReference type="FunCoup" id="A0A3N0VDI1">
    <property type="interactions" value="253"/>
</dbReference>
<organism evidence="12 13">
    <name type="scientific">Stagnimonas aquatica</name>
    <dbReference type="NCBI Taxonomy" id="2689987"/>
    <lineage>
        <taxon>Bacteria</taxon>
        <taxon>Pseudomonadati</taxon>
        <taxon>Pseudomonadota</taxon>
        <taxon>Gammaproteobacteria</taxon>
        <taxon>Nevskiales</taxon>
        <taxon>Nevskiaceae</taxon>
        <taxon>Stagnimonas</taxon>
    </lineage>
</organism>
<keyword evidence="8" id="KW-0411">Iron-sulfur</keyword>
<gene>
    <name evidence="12" type="ORF">ED208_07555</name>
</gene>
<evidence type="ECO:0000256" key="9">
    <source>
        <dbReference type="ARBA" id="ARBA00034078"/>
    </source>
</evidence>
<dbReference type="PANTHER" id="PTHR47354">
    <property type="entry name" value="NADH OXIDOREDUCTASE HCR"/>
    <property type="match status" value="1"/>
</dbReference>
<evidence type="ECO:0000313" key="13">
    <source>
        <dbReference type="Proteomes" id="UP000282106"/>
    </source>
</evidence>
<dbReference type="Gene3D" id="3.10.20.30">
    <property type="match status" value="1"/>
</dbReference>
<keyword evidence="3" id="KW-0001">2Fe-2S</keyword>
<keyword evidence="5" id="KW-0274">FAD</keyword>
<keyword evidence="6" id="KW-0560">Oxidoreductase</keyword>
<dbReference type="EMBL" id="RJVO01000003">
    <property type="protein sequence ID" value="ROH90833.1"/>
    <property type="molecule type" value="Genomic_DNA"/>
</dbReference>
<evidence type="ECO:0000256" key="5">
    <source>
        <dbReference type="ARBA" id="ARBA00022827"/>
    </source>
</evidence>
<name>A0A3N0VDI1_9GAMM</name>
<evidence type="ECO:0000256" key="4">
    <source>
        <dbReference type="ARBA" id="ARBA00022723"/>
    </source>
</evidence>
<dbReference type="Proteomes" id="UP000282106">
    <property type="component" value="Unassembled WGS sequence"/>
</dbReference>
<dbReference type="Gene3D" id="3.40.50.80">
    <property type="entry name" value="Nucleotide-binding domain of ferredoxin-NADP reductase (FNR) module"/>
    <property type="match status" value="1"/>
</dbReference>
<evidence type="ECO:0000256" key="7">
    <source>
        <dbReference type="ARBA" id="ARBA00023004"/>
    </source>
</evidence>
<evidence type="ECO:0000256" key="1">
    <source>
        <dbReference type="ARBA" id="ARBA00001974"/>
    </source>
</evidence>
<dbReference type="InterPro" id="IPR036010">
    <property type="entry name" value="2Fe-2S_ferredoxin-like_sf"/>
</dbReference>
<dbReference type="InterPro" id="IPR039261">
    <property type="entry name" value="FNR_nucleotide-bd"/>
</dbReference>
<protein>
    <submittedName>
        <fullName evidence="12">Ferredoxin reductase</fullName>
    </submittedName>
</protein>
<feature type="domain" description="FAD-binding FR-type" evidence="11">
    <location>
        <begin position="44"/>
        <end position="147"/>
    </location>
</feature>
<dbReference type="GO" id="GO:0051537">
    <property type="term" value="F:2 iron, 2 sulfur cluster binding"/>
    <property type="evidence" value="ECO:0007669"/>
    <property type="project" value="UniProtKB-KW"/>
</dbReference>
<dbReference type="InterPro" id="IPR001433">
    <property type="entry name" value="OxRdtase_FAD/NAD-bd"/>
</dbReference>
<dbReference type="InterPro" id="IPR001041">
    <property type="entry name" value="2Fe-2S_ferredoxin-type"/>
</dbReference>
<evidence type="ECO:0000256" key="10">
    <source>
        <dbReference type="ARBA" id="ARBA00061434"/>
    </source>
</evidence>
<dbReference type="InterPro" id="IPR017927">
    <property type="entry name" value="FAD-bd_FR_type"/>
</dbReference>
<evidence type="ECO:0000259" key="11">
    <source>
        <dbReference type="PROSITE" id="PS51384"/>
    </source>
</evidence>